<feature type="coiled-coil region" evidence="1">
    <location>
        <begin position="55"/>
        <end position="89"/>
    </location>
</feature>
<name>A0A0N5CKG2_THECL</name>
<reference evidence="3 4" key="2">
    <citation type="submission" date="2018-11" db="EMBL/GenBank/DDBJ databases">
        <authorList>
            <consortium name="Pathogen Informatics"/>
        </authorList>
    </citation>
    <scope>NUCLEOTIDE SEQUENCE [LARGE SCALE GENOMIC DNA]</scope>
</reference>
<organism evidence="5">
    <name type="scientific">Thelazia callipaeda</name>
    <name type="common">Oriental eyeworm</name>
    <name type="synonym">Parasitic nematode</name>
    <dbReference type="NCBI Taxonomy" id="103827"/>
    <lineage>
        <taxon>Eukaryota</taxon>
        <taxon>Metazoa</taxon>
        <taxon>Ecdysozoa</taxon>
        <taxon>Nematoda</taxon>
        <taxon>Chromadorea</taxon>
        <taxon>Rhabditida</taxon>
        <taxon>Spirurina</taxon>
        <taxon>Spiruromorpha</taxon>
        <taxon>Thelazioidea</taxon>
        <taxon>Thelaziidae</taxon>
        <taxon>Thelazia</taxon>
    </lineage>
</organism>
<dbReference type="Proteomes" id="UP000276776">
    <property type="component" value="Unassembled WGS sequence"/>
</dbReference>
<evidence type="ECO:0000256" key="1">
    <source>
        <dbReference type="SAM" id="Coils"/>
    </source>
</evidence>
<dbReference type="EMBL" id="UYYF01000044">
    <property type="protein sequence ID" value="VDM95578.1"/>
    <property type="molecule type" value="Genomic_DNA"/>
</dbReference>
<keyword evidence="2" id="KW-1133">Transmembrane helix</keyword>
<keyword evidence="2" id="KW-0812">Transmembrane</keyword>
<reference evidence="5" key="1">
    <citation type="submission" date="2017-02" db="UniProtKB">
        <authorList>
            <consortium name="WormBaseParasite"/>
        </authorList>
    </citation>
    <scope>IDENTIFICATION</scope>
</reference>
<evidence type="ECO:0000256" key="2">
    <source>
        <dbReference type="SAM" id="Phobius"/>
    </source>
</evidence>
<keyword evidence="2" id="KW-0472">Membrane</keyword>
<keyword evidence="4" id="KW-1185">Reference proteome</keyword>
<evidence type="ECO:0000313" key="3">
    <source>
        <dbReference type="EMBL" id="VDM95578.1"/>
    </source>
</evidence>
<dbReference type="PANTHER" id="PTHR28624:SF1">
    <property type="entry name" value="MITOCHONDRIAL POTASSIUM CHANNEL"/>
    <property type="match status" value="1"/>
</dbReference>
<protein>
    <submittedName>
        <fullName evidence="5">Coiled-coil domain-containing protein 51</fullName>
    </submittedName>
</protein>
<dbReference type="OMA" id="STATTWW"/>
<feature type="transmembrane region" description="Helical" evidence="2">
    <location>
        <begin position="308"/>
        <end position="330"/>
    </location>
</feature>
<accession>A0A0N5CKG2</accession>
<dbReference type="InterPro" id="IPR037660">
    <property type="entry name" value="CCDC51"/>
</dbReference>
<dbReference type="WBParaSite" id="TCLT_0000055901-mRNA-1">
    <property type="protein sequence ID" value="TCLT_0000055901-mRNA-1"/>
    <property type="gene ID" value="TCLT_0000055901"/>
</dbReference>
<keyword evidence="1" id="KW-0175">Coiled coil</keyword>
<evidence type="ECO:0000313" key="5">
    <source>
        <dbReference type="WBParaSite" id="TCLT_0000055901-mRNA-1"/>
    </source>
</evidence>
<dbReference type="OrthoDB" id="6243211at2759"/>
<sequence>MQLYSVLLLCPKYISRRNISTLPYSLKIPQCINRFIAYIDDVTGTTEIRETHATLRQNEKTLQNAQALRRKKRDELDMLQSRLKEIHCELDKFSRGDDKYLRLLTEEHAVIKNEQLLLTEVRKADEAEKFAFDELSSTLRTSHIKEQEQSTRVKTWTVIASTLGALFGIIGAWVANEVRMRKIKELVPNAAALVPLVKQMASLVENQQNEIASFITHVRNVMHLKTPDEIANVAPNKNVEDEISEKIIHLLQEQNKVLARELDEIKSLIALELNLNAEIPGVVYIGSDLENLLDKSEKNIESKMKLQTLVEVVFLYTLITVSIPLIYAFFKSS</sequence>
<dbReference type="STRING" id="103827.A0A0N5CKG2"/>
<proteinExistence type="predicted"/>
<gene>
    <name evidence="3" type="ORF">TCLT_LOCUS560</name>
</gene>
<dbReference type="PANTHER" id="PTHR28624">
    <property type="entry name" value="COILED-COIL DOMAIN-CONTAINING PROTEIN 51"/>
    <property type="match status" value="1"/>
</dbReference>
<evidence type="ECO:0000313" key="4">
    <source>
        <dbReference type="Proteomes" id="UP000276776"/>
    </source>
</evidence>
<dbReference type="AlphaFoldDB" id="A0A0N5CKG2"/>
<feature type="transmembrane region" description="Helical" evidence="2">
    <location>
        <begin position="156"/>
        <end position="175"/>
    </location>
</feature>